<dbReference type="PANTHER" id="PTHR46112:SF2">
    <property type="entry name" value="XAA-PRO AMINOPEPTIDASE P-RELATED"/>
    <property type="match status" value="1"/>
</dbReference>
<evidence type="ECO:0000313" key="3">
    <source>
        <dbReference type="EMBL" id="QYA34077.1"/>
    </source>
</evidence>
<geneLocation type="plasmid" evidence="3">
    <name>p19Msa1047_11</name>
</geneLocation>
<dbReference type="CDD" id="cd01066">
    <property type="entry name" value="APP_MetAP"/>
    <property type="match status" value="1"/>
</dbReference>
<dbReference type="Pfam" id="PF01321">
    <property type="entry name" value="Creatinase_N"/>
    <property type="match status" value="1"/>
</dbReference>
<reference evidence="3" key="1">
    <citation type="submission" date="2024-06" db="EMBL/GenBank/DDBJ databases">
        <title>Prevalence and characterization of methicillin-resistant Macrococcus spp. in food producing animals and meat in Switzerland in 2019.</title>
        <authorList>
            <person name="Keller J.E."/>
            <person name="Schwendener S."/>
            <person name="Neuenschwander J."/>
            <person name="Overesch G."/>
            <person name="Perreten V."/>
        </authorList>
    </citation>
    <scope>NUCLEOTIDE SEQUENCE</scope>
    <source>
        <strain evidence="3">19Msa1099</strain>
        <plasmid evidence="3">p19Msa1047_11</plasmid>
    </source>
</reference>
<dbReference type="InterPro" id="IPR050659">
    <property type="entry name" value="Peptidase_M24B"/>
</dbReference>
<dbReference type="AlphaFoldDB" id="A0AAT9P8Q9"/>
<keyword evidence="3" id="KW-0614">Plasmid</keyword>
<dbReference type="PANTHER" id="PTHR46112">
    <property type="entry name" value="AMINOPEPTIDASE"/>
    <property type="match status" value="1"/>
</dbReference>
<dbReference type="InterPro" id="IPR000587">
    <property type="entry name" value="Creatinase_N"/>
</dbReference>
<organism evidence="3">
    <name type="scientific">Macrococcus psychrotolerans</name>
    <dbReference type="NCBI Taxonomy" id="3039389"/>
    <lineage>
        <taxon>Bacteria</taxon>
        <taxon>Bacillati</taxon>
        <taxon>Bacillota</taxon>
        <taxon>Bacilli</taxon>
        <taxon>Bacillales</taxon>
        <taxon>Staphylococcaceae</taxon>
        <taxon>Macrococcus</taxon>
    </lineage>
</organism>
<dbReference type="InterPro" id="IPR000994">
    <property type="entry name" value="Pept_M24"/>
</dbReference>
<evidence type="ECO:0000259" key="2">
    <source>
        <dbReference type="Pfam" id="PF01321"/>
    </source>
</evidence>
<feature type="domain" description="Creatinase N-terminal" evidence="2">
    <location>
        <begin position="7"/>
        <end position="170"/>
    </location>
</feature>
<dbReference type="EMBL" id="CP079956">
    <property type="protein sequence ID" value="QYA34077.1"/>
    <property type="molecule type" value="Genomic_DNA"/>
</dbReference>
<protein>
    <submittedName>
        <fullName evidence="3">Xaa-Pro peptidase family protein</fullName>
    </submittedName>
</protein>
<evidence type="ECO:0000259" key="1">
    <source>
        <dbReference type="Pfam" id="PF00557"/>
    </source>
</evidence>
<accession>A0AAT9P8Q9</accession>
<proteinExistence type="predicted"/>
<feature type="domain" description="Peptidase M24" evidence="1">
    <location>
        <begin position="177"/>
        <end position="378"/>
    </location>
</feature>
<sequence>MYNRTEIEKILNEENADVFIATTKENFKYLTGFFPVCKQLRPYNSEVFAVIHKNNLDEIHIIHSLGEIDQVLDAYSNIGIVHTYGKFYRERREHCLLTKDELKLLQYSNPKTNYDTSYLALIELLKKLSVSNIVLDEEGLNNSQYTKLSDYLSNYNVLKGSYLIKKVRSIKTNKEIELLRKSANILEKSIMHIKDLIYSEQVDEKAIVQEFNTQVSKQGALPVLPMIKVGRESVGGQRKPNNTKLTDESFIWFDCDIVYEGYWADVARIVVKNPNYYKHKDYFNILRNAQRSAIERIKPGMHAYEVYDLVMNEVKNNGIPHYKRNHVGHGIGLEPYELPVLSENNIELIEDGMVLCIETPYYEYGIGAIHIEDLVLIKNDGNIVLNETDGHLI</sequence>
<name>A0AAT9P8Q9_9STAP</name>
<dbReference type="Pfam" id="PF00557">
    <property type="entry name" value="Peptidase_M24"/>
    <property type="match status" value="1"/>
</dbReference>
<gene>
    <name evidence="3" type="ORF">KYI10_11810</name>
</gene>